<name>A0A857DHC2_9FIRM</name>
<reference evidence="4 5" key="1">
    <citation type="submission" date="2019-12" db="EMBL/GenBank/DDBJ databases">
        <title>Sequence classification of anaerobic respiratory reductive dehalogenases: First we see many, then we see few.</title>
        <authorList>
            <person name="Molenda O."/>
            <person name="Puentes Jacome L.A."/>
            <person name="Cao X."/>
            <person name="Nesbo C.L."/>
            <person name="Tang S."/>
            <person name="Morson N."/>
            <person name="Patron J."/>
            <person name="Lomheim L."/>
            <person name="Wishart D.S."/>
            <person name="Edwards E.A."/>
        </authorList>
    </citation>
    <scope>NUCLEOTIDE SEQUENCE [LARGE SCALE GENOMIC DNA]</scope>
    <source>
        <strain evidence="4 5">12DCA</strain>
    </source>
</reference>
<evidence type="ECO:0000313" key="5">
    <source>
        <dbReference type="Proteomes" id="UP000430508"/>
    </source>
</evidence>
<dbReference type="CDD" id="cd01434">
    <property type="entry name" value="EFG_mtEFG1_IV"/>
    <property type="match status" value="1"/>
</dbReference>
<proteinExistence type="predicted"/>
<gene>
    <name evidence="4" type="ORF">GQ588_08695</name>
</gene>
<evidence type="ECO:0000256" key="1">
    <source>
        <dbReference type="ARBA" id="ARBA00022741"/>
    </source>
</evidence>
<feature type="domain" description="Tr-type G" evidence="3">
    <location>
        <begin position="7"/>
        <end position="266"/>
    </location>
</feature>
<dbReference type="Pfam" id="PF00679">
    <property type="entry name" value="EFG_C"/>
    <property type="match status" value="1"/>
</dbReference>
<dbReference type="CDD" id="cd04088">
    <property type="entry name" value="EFG_mtEFG_II"/>
    <property type="match status" value="1"/>
</dbReference>
<dbReference type="SUPFAM" id="SSF52540">
    <property type="entry name" value="P-loop containing nucleoside triphosphate hydrolases"/>
    <property type="match status" value="1"/>
</dbReference>
<dbReference type="InterPro" id="IPR009022">
    <property type="entry name" value="EFG_III"/>
</dbReference>
<dbReference type="InterPro" id="IPR005517">
    <property type="entry name" value="Transl_elong_EFG/EF2_IV"/>
</dbReference>
<keyword evidence="1" id="KW-0547">Nucleotide-binding</keyword>
<dbReference type="Gene3D" id="3.30.230.10">
    <property type="match status" value="1"/>
</dbReference>
<dbReference type="Gene3D" id="2.40.30.10">
    <property type="entry name" value="Translation factors"/>
    <property type="match status" value="1"/>
</dbReference>
<dbReference type="PANTHER" id="PTHR43261">
    <property type="entry name" value="TRANSLATION ELONGATION FACTOR G-RELATED"/>
    <property type="match status" value="1"/>
</dbReference>
<dbReference type="InterPro" id="IPR047872">
    <property type="entry name" value="EFG_IV"/>
</dbReference>
<dbReference type="Gene3D" id="3.30.70.870">
    <property type="entry name" value="Elongation Factor G (Translational Gtpase), domain 3"/>
    <property type="match status" value="1"/>
</dbReference>
<dbReference type="SUPFAM" id="SSF54211">
    <property type="entry name" value="Ribosomal protein S5 domain 2-like"/>
    <property type="match status" value="1"/>
</dbReference>
<dbReference type="InterPro" id="IPR020568">
    <property type="entry name" value="Ribosomal_Su5_D2-typ_SF"/>
</dbReference>
<dbReference type="FunFam" id="3.30.230.10:FF:000003">
    <property type="entry name" value="Elongation factor G"/>
    <property type="match status" value="1"/>
</dbReference>
<dbReference type="GO" id="GO:0003924">
    <property type="term" value="F:GTPase activity"/>
    <property type="evidence" value="ECO:0007669"/>
    <property type="project" value="InterPro"/>
</dbReference>
<dbReference type="PANTHER" id="PTHR43261:SF6">
    <property type="entry name" value="ELONGATION FACTOR G-LIKE PROTEIN"/>
    <property type="match status" value="1"/>
</dbReference>
<dbReference type="Proteomes" id="UP000430508">
    <property type="component" value="Chromosome"/>
</dbReference>
<dbReference type="Pfam" id="PF00009">
    <property type="entry name" value="GTP_EFTU"/>
    <property type="match status" value="1"/>
</dbReference>
<keyword evidence="2" id="KW-0342">GTP-binding</keyword>
<dbReference type="SUPFAM" id="SSF54980">
    <property type="entry name" value="EF-G C-terminal domain-like"/>
    <property type="match status" value="2"/>
</dbReference>
<dbReference type="GO" id="GO:0005525">
    <property type="term" value="F:GTP binding"/>
    <property type="evidence" value="ECO:0007669"/>
    <property type="project" value="UniProtKB-KW"/>
</dbReference>
<keyword evidence="4" id="KW-0648">Protein biosynthesis</keyword>
<dbReference type="SMART" id="SM00889">
    <property type="entry name" value="EFG_IV"/>
    <property type="match status" value="1"/>
</dbReference>
<sequence>MKSYDTKSIRNICLVGHGGSGKTSLAETMLFNAGVTNRIGKVNDGNTVSDYLQEEVQRHISISTSLIPIEHKDVKVNVLDTPGYSDFIGEVISTLRVVETSVFVISGVDGLEVQAEIIWDLVEEKQLPKVIFINKLDRENSNAEKVLDRLKSTYPNTRFVQMQIPVGKEAAFEGVVGMFQPDIPDQYIDDIAILKEALAEAAAEADDELLMKYLDGESLNDEELKTITAKGLAQNMIVPVLFGSVEKNLGVKEFAQFLADYVPAPTPIDKKAALVFKTLADPYLGKMTFFKVYGGTFTSETVVYNANREVEEKLGQLFYLRGKNQDNTASVQAGDIAVVAKLQETKTGDTFTTKEKGIQLDGIEFPKPALPLSVKPKSKGDEDKLGSALARLVDEDPTISVGKNTETKQTILSGLGEMQLDIVGEKLARKFGVAVETEVPKVPYRETIKKLVQVEGKHKKQSGGHGQYGHVWIKMQPNPEKDFEFNEEVFGGAVPRNYFPAVEKGLREAVADGFLAGYPMTNVKFTLYDGSYHSVDSSEMAFKLAAHLAFKKGAEMANAVLMEPVVEAEVKVPEAFMGDVIGDLNSKRGKVLGMEPNGKCQVIKAHVPQSEMMRYSIDLKAMTQGRGTFTTQFIGYEEVPARLSDALVAQLKKEHQHHE</sequence>
<dbReference type="InterPro" id="IPR035647">
    <property type="entry name" value="EFG_III/V"/>
</dbReference>
<dbReference type="InterPro" id="IPR014721">
    <property type="entry name" value="Ribsml_uS5_D2-typ_fold_subgr"/>
</dbReference>
<dbReference type="Gene3D" id="3.40.50.300">
    <property type="entry name" value="P-loop containing nucleotide triphosphate hydrolases"/>
    <property type="match status" value="1"/>
</dbReference>
<dbReference type="Pfam" id="PF03764">
    <property type="entry name" value="EFG_IV"/>
    <property type="match status" value="1"/>
</dbReference>
<dbReference type="PRINTS" id="PR00315">
    <property type="entry name" value="ELONGATNFCT"/>
</dbReference>
<dbReference type="EMBL" id="CP046996">
    <property type="protein sequence ID" value="QHA00704.1"/>
    <property type="molecule type" value="Genomic_DNA"/>
</dbReference>
<dbReference type="Gene3D" id="3.30.70.240">
    <property type="match status" value="1"/>
</dbReference>
<dbReference type="InterPro" id="IPR000795">
    <property type="entry name" value="T_Tr_GTP-bd_dom"/>
</dbReference>
<dbReference type="InterPro" id="IPR005225">
    <property type="entry name" value="Small_GTP-bd"/>
</dbReference>
<dbReference type="CDD" id="cd03713">
    <property type="entry name" value="EFG_mtEFG_C"/>
    <property type="match status" value="1"/>
</dbReference>
<dbReference type="NCBIfam" id="TIGR00231">
    <property type="entry name" value="small_GTP"/>
    <property type="match status" value="1"/>
</dbReference>
<dbReference type="CDD" id="cd16262">
    <property type="entry name" value="EFG_III"/>
    <property type="match status" value="1"/>
</dbReference>
<dbReference type="Pfam" id="PF22042">
    <property type="entry name" value="EF-G_D2"/>
    <property type="match status" value="1"/>
</dbReference>
<dbReference type="InterPro" id="IPR000640">
    <property type="entry name" value="EFG_V-like"/>
</dbReference>
<dbReference type="InterPro" id="IPR041095">
    <property type="entry name" value="EFG_II"/>
</dbReference>
<protein>
    <submittedName>
        <fullName evidence="4">Elongation factor G</fullName>
    </submittedName>
</protein>
<dbReference type="InterPro" id="IPR035649">
    <property type="entry name" value="EFG_V"/>
</dbReference>
<dbReference type="GO" id="GO:0032790">
    <property type="term" value="P:ribosome disassembly"/>
    <property type="evidence" value="ECO:0007669"/>
    <property type="project" value="TreeGrafter"/>
</dbReference>
<organism evidence="4 5">
    <name type="scientific">Dehalobacter restrictus</name>
    <dbReference type="NCBI Taxonomy" id="55583"/>
    <lineage>
        <taxon>Bacteria</taxon>
        <taxon>Bacillati</taxon>
        <taxon>Bacillota</taxon>
        <taxon>Clostridia</taxon>
        <taxon>Eubacteriales</taxon>
        <taxon>Desulfitobacteriaceae</taxon>
        <taxon>Dehalobacter</taxon>
    </lineage>
</organism>
<evidence type="ECO:0000313" key="4">
    <source>
        <dbReference type="EMBL" id="QHA00704.1"/>
    </source>
</evidence>
<dbReference type="SUPFAM" id="SSF50447">
    <property type="entry name" value="Translation proteins"/>
    <property type="match status" value="1"/>
</dbReference>
<evidence type="ECO:0000256" key="2">
    <source>
        <dbReference type="ARBA" id="ARBA00023134"/>
    </source>
</evidence>
<dbReference type="Pfam" id="PF14492">
    <property type="entry name" value="EFG_III"/>
    <property type="match status" value="1"/>
</dbReference>
<dbReference type="AlphaFoldDB" id="A0A857DHC2"/>
<dbReference type="SMART" id="SM00838">
    <property type="entry name" value="EFG_C"/>
    <property type="match status" value="1"/>
</dbReference>
<dbReference type="InterPro" id="IPR009000">
    <property type="entry name" value="Transl_B-barrel_sf"/>
</dbReference>
<accession>A0A857DHC2</accession>
<dbReference type="FunFam" id="3.30.70.240:FF:000001">
    <property type="entry name" value="Elongation factor G"/>
    <property type="match status" value="1"/>
</dbReference>
<keyword evidence="4" id="KW-0251">Elongation factor</keyword>
<dbReference type="NCBIfam" id="NF009381">
    <property type="entry name" value="PRK12740.1-5"/>
    <property type="match status" value="1"/>
</dbReference>
<dbReference type="RefSeq" id="WP_019226269.1">
    <property type="nucleotide sequence ID" value="NZ_CP046996.1"/>
</dbReference>
<dbReference type="GO" id="GO:0003746">
    <property type="term" value="F:translation elongation factor activity"/>
    <property type="evidence" value="ECO:0007669"/>
    <property type="project" value="UniProtKB-KW"/>
</dbReference>
<dbReference type="InterPro" id="IPR027417">
    <property type="entry name" value="P-loop_NTPase"/>
</dbReference>
<evidence type="ECO:0000259" key="3">
    <source>
        <dbReference type="PROSITE" id="PS51722"/>
    </source>
</evidence>
<dbReference type="InterPro" id="IPR053905">
    <property type="entry name" value="EF-G-like_DII"/>
</dbReference>
<dbReference type="PROSITE" id="PS51722">
    <property type="entry name" value="G_TR_2"/>
    <property type="match status" value="1"/>
</dbReference>